<evidence type="ECO:0000313" key="2">
    <source>
        <dbReference type="Proteomes" id="UP001199319"/>
    </source>
</evidence>
<protein>
    <submittedName>
        <fullName evidence="1">Uncharacterized protein</fullName>
    </submittedName>
</protein>
<organism evidence="1 2">
    <name type="scientific">Brotocaccenecus cirricatena</name>
    <dbReference type="NCBI Taxonomy" id="3064195"/>
    <lineage>
        <taxon>Bacteria</taxon>
        <taxon>Bacillati</taxon>
        <taxon>Bacillota</taxon>
        <taxon>Clostridia</taxon>
        <taxon>Eubacteriales</taxon>
        <taxon>Oscillospiraceae</taxon>
        <taxon>Brotocaccenecus</taxon>
    </lineage>
</organism>
<sequence>MDKAILDKLIQCYETDMDELYGGEHDEIFKWRALKTFQAEWFRADHPDFLSRFNAATRDFSVLIDNSRMHPRSGVVKLWEKNPDEVERLFCEVLFAADHGDLTLRQEHMDAFVDGMEQLRVAHYPANWSFKQDRHTASAFLAMYAPEDNYIYKSSEANLMENYGAYGFHIGSGEHFDLSAYYRMCDEIAASFREHSALLEKHFDKIRERDDLMEDSSLHILVYDLIYCSKTYNYYNRIHLQKRKPEKQAKVAARQEADEVKRQAQIEALTTQIEALYEALPDVSDISLTNVEVTSRLYGTGMVIEHDLNTIRVQFLGLVKSFILNTKYNRRPSFENDAEVVAAYTEYTSIMDRIHTLERQLHLLAAK</sequence>
<keyword evidence="2" id="KW-1185">Reference proteome</keyword>
<comment type="caution">
    <text evidence="1">The sequence shown here is derived from an EMBL/GenBank/DDBJ whole genome shotgun (WGS) entry which is preliminary data.</text>
</comment>
<proteinExistence type="predicted"/>
<dbReference type="AlphaFoldDB" id="A0AAE3DG41"/>
<reference evidence="1" key="1">
    <citation type="submission" date="2021-10" db="EMBL/GenBank/DDBJ databases">
        <title>Anaerobic single-cell dispensing facilitates the cultivation of human gut bacteria.</title>
        <authorList>
            <person name="Afrizal A."/>
        </authorList>
    </citation>
    <scope>NUCLEOTIDE SEQUENCE</scope>
    <source>
        <strain evidence="1">CLA-AA-H272</strain>
    </source>
</reference>
<dbReference type="Proteomes" id="UP001199319">
    <property type="component" value="Unassembled WGS sequence"/>
</dbReference>
<dbReference type="EMBL" id="JAJEPW010000041">
    <property type="protein sequence ID" value="MCC2130251.1"/>
    <property type="molecule type" value="Genomic_DNA"/>
</dbReference>
<name>A0AAE3DG41_9FIRM</name>
<evidence type="ECO:0000313" key="1">
    <source>
        <dbReference type="EMBL" id="MCC2130251.1"/>
    </source>
</evidence>
<accession>A0AAE3DG41</accession>
<gene>
    <name evidence="1" type="ORF">LKD37_12150</name>
</gene>
<dbReference type="RefSeq" id="WP_349048740.1">
    <property type="nucleotide sequence ID" value="NZ_JBBNJF010000202.1"/>
</dbReference>